<dbReference type="Proteomes" id="UP000094067">
    <property type="component" value="Unassembled WGS sequence"/>
</dbReference>
<reference evidence="2 3" key="1">
    <citation type="submission" date="2016-07" db="EMBL/GenBank/DDBJ databases">
        <title>Characterization of isolates of Eisenbergiella tayi derived from blood cultures, using whole genome sequencing.</title>
        <authorList>
            <person name="Burdz T."/>
            <person name="Wiebe D."/>
            <person name="Huynh C."/>
            <person name="Bernard K."/>
        </authorList>
    </citation>
    <scope>NUCLEOTIDE SEQUENCE [LARGE SCALE GENOMIC DNA]</scope>
    <source>
        <strain evidence="2 3">NML 110608</strain>
    </source>
</reference>
<feature type="region of interest" description="Disordered" evidence="1">
    <location>
        <begin position="114"/>
        <end position="138"/>
    </location>
</feature>
<evidence type="ECO:0000313" key="3">
    <source>
        <dbReference type="Proteomes" id="UP000094067"/>
    </source>
</evidence>
<dbReference type="AlphaFoldDB" id="A0A1E3A432"/>
<evidence type="ECO:0000256" key="1">
    <source>
        <dbReference type="SAM" id="MobiDB-lite"/>
    </source>
</evidence>
<evidence type="ECO:0000313" key="2">
    <source>
        <dbReference type="EMBL" id="ODM03532.1"/>
    </source>
</evidence>
<name>A0A1E3A432_9FIRM</name>
<organism evidence="2 3">
    <name type="scientific">Eisenbergiella tayi</name>
    <dbReference type="NCBI Taxonomy" id="1432052"/>
    <lineage>
        <taxon>Bacteria</taxon>
        <taxon>Bacillati</taxon>
        <taxon>Bacillota</taxon>
        <taxon>Clostridia</taxon>
        <taxon>Lachnospirales</taxon>
        <taxon>Lachnospiraceae</taxon>
        <taxon>Eisenbergiella</taxon>
    </lineage>
</organism>
<gene>
    <name evidence="2" type="ORF">BEI61_04330</name>
</gene>
<dbReference type="RefSeq" id="WP_069153980.1">
    <property type="nucleotide sequence ID" value="NZ_MCGH01000003.1"/>
</dbReference>
<sequence length="138" mass="15475">MDEMNIKECEAAVEAVRKCESEEELGTLLWNVVELNAGSTFYTSKKLPFTYRVKGRELFCDRKEKSITQATVLRAYKKIREAREAGEPIRGPKKLSMFGAPYIWGILKGTGLAGEEAETEKKEESEAAETSEKSGEES</sequence>
<dbReference type="EMBL" id="MCGH01000003">
    <property type="protein sequence ID" value="ODM03532.1"/>
    <property type="molecule type" value="Genomic_DNA"/>
</dbReference>
<feature type="compositionally biased region" description="Basic and acidic residues" evidence="1">
    <location>
        <begin position="119"/>
        <end position="138"/>
    </location>
</feature>
<comment type="caution">
    <text evidence="2">The sequence shown here is derived from an EMBL/GenBank/DDBJ whole genome shotgun (WGS) entry which is preliminary data.</text>
</comment>
<protein>
    <submittedName>
        <fullName evidence="2">Uncharacterized protein</fullName>
    </submittedName>
</protein>
<accession>A0A1E3A432</accession>
<proteinExistence type="predicted"/>